<evidence type="ECO:0000259" key="2">
    <source>
        <dbReference type="Pfam" id="PF03372"/>
    </source>
</evidence>
<dbReference type="RefSeq" id="XP_001743377.1">
    <property type="nucleotide sequence ID" value="XM_001743325.1"/>
</dbReference>
<dbReference type="STRING" id="81824.A9USF1"/>
<dbReference type="SUPFAM" id="SSF56219">
    <property type="entry name" value="DNase I-like"/>
    <property type="match status" value="1"/>
</dbReference>
<dbReference type="InterPro" id="IPR005135">
    <property type="entry name" value="Endo/exonuclease/phosphatase"/>
</dbReference>
<keyword evidence="1" id="KW-0732">Signal</keyword>
<dbReference type="eggNOG" id="ENOG502R74U">
    <property type="taxonomic scope" value="Eukaryota"/>
</dbReference>
<dbReference type="Gene3D" id="3.60.10.10">
    <property type="entry name" value="Endonuclease/exonuclease/phosphatase"/>
    <property type="match status" value="2"/>
</dbReference>
<dbReference type="InParanoid" id="A9USF1"/>
<dbReference type="GO" id="GO:0005783">
    <property type="term" value="C:endoplasmic reticulum"/>
    <property type="evidence" value="ECO:0000318"/>
    <property type="project" value="GO_Central"/>
</dbReference>
<dbReference type="GeneID" id="5888191"/>
<proteinExistence type="predicted"/>
<dbReference type="EMBL" id="CH991544">
    <property type="protein sequence ID" value="EDQ92091.1"/>
    <property type="molecule type" value="Genomic_DNA"/>
</dbReference>
<dbReference type="KEGG" id="mbr:MONBRDRAFT_22907"/>
<dbReference type="AlphaFoldDB" id="A9USF1"/>
<protein>
    <recommendedName>
        <fullName evidence="2">Endonuclease/exonuclease/phosphatase domain-containing protein</fullName>
    </recommendedName>
</protein>
<dbReference type="Proteomes" id="UP000001357">
    <property type="component" value="Unassembled WGS sequence"/>
</dbReference>
<feature type="domain" description="Endonuclease/exonuclease/phosphatase" evidence="2">
    <location>
        <begin position="201"/>
        <end position="346"/>
    </location>
</feature>
<dbReference type="PANTHER" id="PTHR14859">
    <property type="entry name" value="CALCOFLUOR WHITE HYPERSENSITIVE PROTEIN PRECURSOR"/>
    <property type="match status" value="1"/>
</dbReference>
<keyword evidence="4" id="KW-1185">Reference proteome</keyword>
<evidence type="ECO:0000313" key="4">
    <source>
        <dbReference type="Proteomes" id="UP000001357"/>
    </source>
</evidence>
<sequence length="367" mass="42202">MARRLVIGTTMIALAVVLTVGPTRAWVWDESKPFQLAYGGILNMFDHNVSNQDPDIFLAVDKALNFLAETQGSFCAKPEGITYYFTLRWELPDAPAYGQEAPHGRVAYHHFTVTRDRGEKYSVLSHTAQFSHEELPDVAERSSVLCDANNWSLTQQSDLGFSRTVNACPSWPNTPTMVLGHHAWPQQKITRDLKLVSYNIWNVNKFQDDPYLKRMERLTSEIHEANPDVIAFQEEYILLSREIHRPDDAHQRAVLRVTVLSPQLGPFHVFVSHFALDQRARLRGAVETYEFIDRHHAPAAFCGDLNAEPDSQTIRYTDEENDRDYGLTFDRLKDKMAKRIDFIFLKLRNQGHQEDDFELDSIELLPE</sequence>
<dbReference type="InterPro" id="IPR051916">
    <property type="entry name" value="GPI-anchor_lipid_remodeler"/>
</dbReference>
<accession>A9USF1</accession>
<dbReference type="Pfam" id="PF03372">
    <property type="entry name" value="Exo_endo_phos"/>
    <property type="match status" value="1"/>
</dbReference>
<feature type="signal peptide" evidence="1">
    <location>
        <begin position="1"/>
        <end position="25"/>
    </location>
</feature>
<reference evidence="3 4" key="1">
    <citation type="journal article" date="2008" name="Nature">
        <title>The genome of the choanoflagellate Monosiga brevicollis and the origin of metazoans.</title>
        <authorList>
            <consortium name="JGI Sequencing"/>
            <person name="King N."/>
            <person name="Westbrook M.J."/>
            <person name="Young S.L."/>
            <person name="Kuo A."/>
            <person name="Abedin M."/>
            <person name="Chapman J."/>
            <person name="Fairclough S."/>
            <person name="Hellsten U."/>
            <person name="Isogai Y."/>
            <person name="Letunic I."/>
            <person name="Marr M."/>
            <person name="Pincus D."/>
            <person name="Putnam N."/>
            <person name="Rokas A."/>
            <person name="Wright K.J."/>
            <person name="Zuzow R."/>
            <person name="Dirks W."/>
            <person name="Good M."/>
            <person name="Goodstein D."/>
            <person name="Lemons D."/>
            <person name="Li W."/>
            <person name="Lyons J.B."/>
            <person name="Morris A."/>
            <person name="Nichols S."/>
            <person name="Richter D.J."/>
            <person name="Salamov A."/>
            <person name="Bork P."/>
            <person name="Lim W.A."/>
            <person name="Manning G."/>
            <person name="Miller W.T."/>
            <person name="McGinnis W."/>
            <person name="Shapiro H."/>
            <person name="Tjian R."/>
            <person name="Grigoriev I.V."/>
            <person name="Rokhsar D."/>
        </authorList>
    </citation>
    <scope>NUCLEOTIDE SEQUENCE [LARGE SCALE GENOMIC DNA]</scope>
    <source>
        <strain evidence="4">MX1 / ATCC 50154</strain>
    </source>
</reference>
<feature type="chain" id="PRO_5002742403" description="Endonuclease/exonuclease/phosphatase domain-containing protein" evidence="1">
    <location>
        <begin position="26"/>
        <end position="367"/>
    </location>
</feature>
<evidence type="ECO:0000256" key="1">
    <source>
        <dbReference type="SAM" id="SignalP"/>
    </source>
</evidence>
<dbReference type="GO" id="GO:0003824">
    <property type="term" value="F:catalytic activity"/>
    <property type="evidence" value="ECO:0007669"/>
    <property type="project" value="InterPro"/>
</dbReference>
<name>A9USF1_MONBE</name>
<gene>
    <name evidence="3" type="ORF">MONBRDRAFT_22907</name>
</gene>
<organism evidence="3 4">
    <name type="scientific">Monosiga brevicollis</name>
    <name type="common">Choanoflagellate</name>
    <dbReference type="NCBI Taxonomy" id="81824"/>
    <lineage>
        <taxon>Eukaryota</taxon>
        <taxon>Choanoflagellata</taxon>
        <taxon>Craspedida</taxon>
        <taxon>Salpingoecidae</taxon>
        <taxon>Monosiga</taxon>
    </lineage>
</organism>
<dbReference type="PANTHER" id="PTHR14859:SF16">
    <property type="entry name" value="ENDONUCLEASE_EXONUCLEASE_PHOSPHATASE DOMAIN-CONTAINING PROTEIN"/>
    <property type="match status" value="1"/>
</dbReference>
<dbReference type="GO" id="GO:0006506">
    <property type="term" value="P:GPI anchor biosynthetic process"/>
    <property type="evidence" value="ECO:0000318"/>
    <property type="project" value="GO_Central"/>
</dbReference>
<evidence type="ECO:0000313" key="3">
    <source>
        <dbReference type="EMBL" id="EDQ92091.1"/>
    </source>
</evidence>
<dbReference type="InterPro" id="IPR036691">
    <property type="entry name" value="Endo/exonu/phosph_ase_sf"/>
</dbReference>
<dbReference type="GO" id="GO:0016020">
    <property type="term" value="C:membrane"/>
    <property type="evidence" value="ECO:0007669"/>
    <property type="project" value="GOC"/>
</dbReference>